<dbReference type="AlphaFoldDB" id="A0A8T3DF61"/>
<keyword evidence="2" id="KW-1133">Transmembrane helix</keyword>
<keyword evidence="4" id="KW-1185">Reference proteome</keyword>
<comment type="caution">
    <text evidence="3">The sequence shown here is derived from an EMBL/GenBank/DDBJ whole genome shotgun (WGS) entry which is preliminary data.</text>
</comment>
<dbReference type="Proteomes" id="UP000829720">
    <property type="component" value="Unassembled WGS sequence"/>
</dbReference>
<evidence type="ECO:0000256" key="1">
    <source>
        <dbReference type="SAM" id="MobiDB-lite"/>
    </source>
</evidence>
<organism evidence="3 4">
    <name type="scientific">Albula goreensis</name>
    <dbReference type="NCBI Taxonomy" id="1534307"/>
    <lineage>
        <taxon>Eukaryota</taxon>
        <taxon>Metazoa</taxon>
        <taxon>Chordata</taxon>
        <taxon>Craniata</taxon>
        <taxon>Vertebrata</taxon>
        <taxon>Euteleostomi</taxon>
        <taxon>Actinopterygii</taxon>
        <taxon>Neopterygii</taxon>
        <taxon>Teleostei</taxon>
        <taxon>Albuliformes</taxon>
        <taxon>Albulidae</taxon>
        <taxon>Albula</taxon>
    </lineage>
</organism>
<keyword evidence="2" id="KW-0812">Transmembrane</keyword>
<feature type="transmembrane region" description="Helical" evidence="2">
    <location>
        <begin position="12"/>
        <end position="32"/>
    </location>
</feature>
<protein>
    <submittedName>
        <fullName evidence="3">Uncharacterized protein</fullName>
    </submittedName>
</protein>
<reference evidence="3" key="1">
    <citation type="submission" date="2021-01" db="EMBL/GenBank/DDBJ databases">
        <authorList>
            <person name="Zahm M."/>
            <person name="Roques C."/>
            <person name="Cabau C."/>
            <person name="Klopp C."/>
            <person name="Donnadieu C."/>
            <person name="Jouanno E."/>
            <person name="Lampietro C."/>
            <person name="Louis A."/>
            <person name="Herpin A."/>
            <person name="Echchiki A."/>
            <person name="Berthelot C."/>
            <person name="Parey E."/>
            <person name="Roest-Crollius H."/>
            <person name="Braasch I."/>
            <person name="Postlethwait J."/>
            <person name="Bobe J."/>
            <person name="Montfort J."/>
            <person name="Bouchez O."/>
            <person name="Begum T."/>
            <person name="Mejri S."/>
            <person name="Adams A."/>
            <person name="Chen W.-J."/>
            <person name="Guiguen Y."/>
        </authorList>
    </citation>
    <scope>NUCLEOTIDE SEQUENCE</scope>
    <source>
        <tissue evidence="3">Blood</tissue>
    </source>
</reference>
<dbReference type="OrthoDB" id="8933011at2759"/>
<sequence length="207" mass="22450">MPLDSTPLWSSPHWSGCVLAGSSLLLPALLLFCACCAKRKSGAPPDDQELGSCTELPSLPAAVEQESANRSPEPQPQPTESQQIQTVTQGSDRQFEGSVVRQLPLVPPQGKERVRRHSSYTGSTRGSSVYDVVEELRREWPNLDSGASRASRRHTEEPHSGGASVGGASFPIYAQIHKATPTTDTDYQLYAKVKKTGIRVVKSELIL</sequence>
<dbReference type="EMBL" id="JAERUA010000010">
    <property type="protein sequence ID" value="KAI1894942.1"/>
    <property type="molecule type" value="Genomic_DNA"/>
</dbReference>
<evidence type="ECO:0000313" key="4">
    <source>
        <dbReference type="Proteomes" id="UP000829720"/>
    </source>
</evidence>
<name>A0A8T3DF61_9TELE</name>
<evidence type="ECO:0000313" key="3">
    <source>
        <dbReference type="EMBL" id="KAI1894942.1"/>
    </source>
</evidence>
<evidence type="ECO:0000256" key="2">
    <source>
        <dbReference type="SAM" id="Phobius"/>
    </source>
</evidence>
<accession>A0A8T3DF61</accession>
<proteinExistence type="predicted"/>
<gene>
    <name evidence="3" type="ORF">AGOR_G00120950</name>
</gene>
<feature type="region of interest" description="Disordered" evidence="1">
    <location>
        <begin position="43"/>
        <end position="126"/>
    </location>
</feature>
<feature type="region of interest" description="Disordered" evidence="1">
    <location>
        <begin position="143"/>
        <end position="167"/>
    </location>
</feature>
<keyword evidence="2" id="KW-0472">Membrane</keyword>